<dbReference type="InterPro" id="IPR016140">
    <property type="entry name" value="Bifunc_inhib/LTP/seed_store"/>
</dbReference>
<evidence type="ECO:0000256" key="1">
    <source>
        <dbReference type="ARBA" id="ARBA00009748"/>
    </source>
</evidence>
<gene>
    <name evidence="7" type="ORF">STAS_35198</name>
</gene>
<dbReference type="SMART" id="SM00499">
    <property type="entry name" value="AAI"/>
    <property type="match status" value="1"/>
</dbReference>
<evidence type="ECO:0000313" key="8">
    <source>
        <dbReference type="Proteomes" id="UP000325081"/>
    </source>
</evidence>
<reference evidence="8" key="1">
    <citation type="journal article" date="2019" name="Curr. Biol.">
        <title>Genome Sequence of Striga asiatica Provides Insight into the Evolution of Plant Parasitism.</title>
        <authorList>
            <person name="Yoshida S."/>
            <person name="Kim S."/>
            <person name="Wafula E.K."/>
            <person name="Tanskanen J."/>
            <person name="Kim Y.M."/>
            <person name="Honaas L."/>
            <person name="Yang Z."/>
            <person name="Spallek T."/>
            <person name="Conn C.E."/>
            <person name="Ichihashi Y."/>
            <person name="Cheong K."/>
            <person name="Cui S."/>
            <person name="Der J.P."/>
            <person name="Gundlach H."/>
            <person name="Jiao Y."/>
            <person name="Hori C."/>
            <person name="Ishida J.K."/>
            <person name="Kasahara H."/>
            <person name="Kiba T."/>
            <person name="Kim M.S."/>
            <person name="Koo N."/>
            <person name="Laohavisit A."/>
            <person name="Lee Y.H."/>
            <person name="Lumba S."/>
            <person name="McCourt P."/>
            <person name="Mortimer J.C."/>
            <person name="Mutuku J.M."/>
            <person name="Nomura T."/>
            <person name="Sasaki-Sekimoto Y."/>
            <person name="Seto Y."/>
            <person name="Wang Y."/>
            <person name="Wakatake T."/>
            <person name="Sakakibara H."/>
            <person name="Demura T."/>
            <person name="Yamaguchi S."/>
            <person name="Yoneyama K."/>
            <person name="Manabe R.I."/>
            <person name="Nelson D.C."/>
            <person name="Schulman A.H."/>
            <person name="Timko M.P."/>
            <person name="dePamphilis C.W."/>
            <person name="Choi D."/>
            <person name="Shirasu K."/>
        </authorList>
    </citation>
    <scope>NUCLEOTIDE SEQUENCE [LARGE SCALE GENOMIC DNA]</scope>
    <source>
        <strain evidence="8">cv. UVA1</strain>
    </source>
</reference>
<sequence>MALSTPLARFLASAITIALLLTPSADAITCVDVIKNLIPCIGYLKSGSAGPPGPCCAGARSLASAAKSAADRQTACGCLKTAANTYKPKPEIAKSLPTKCGIKLPFEVSPNVDCSK</sequence>
<dbReference type="InterPro" id="IPR036312">
    <property type="entry name" value="Bifun_inhib/LTP/seed_sf"/>
</dbReference>
<dbReference type="PANTHER" id="PTHR33076">
    <property type="entry name" value="NON-SPECIFIC LIPID-TRANSFER PROTEIN 2-RELATED"/>
    <property type="match status" value="1"/>
</dbReference>
<dbReference type="CDD" id="cd01960">
    <property type="entry name" value="nsLTP1"/>
    <property type="match status" value="1"/>
</dbReference>
<dbReference type="AlphaFoldDB" id="A0A5A7RJU0"/>
<evidence type="ECO:0000256" key="3">
    <source>
        <dbReference type="ARBA" id="ARBA00023121"/>
    </source>
</evidence>
<comment type="function">
    <text evidence="4">Plant non-specific lipid-transfer proteins transfer phospholipids as well as galactolipids across membranes. May play a role in wax or cutin deposition in the cell walls of expanding epidermal cells and certain secretory tissues.</text>
</comment>
<feature type="signal peptide" evidence="5">
    <location>
        <begin position="1"/>
        <end position="27"/>
    </location>
</feature>
<keyword evidence="8" id="KW-1185">Reference proteome</keyword>
<dbReference type="PRINTS" id="PR00382">
    <property type="entry name" value="LIPIDTRNSFER"/>
</dbReference>
<protein>
    <recommendedName>
        <fullName evidence="4">Non-specific lipid-transfer protein</fullName>
    </recommendedName>
</protein>
<dbReference type="GO" id="GO:0008289">
    <property type="term" value="F:lipid binding"/>
    <property type="evidence" value="ECO:0007669"/>
    <property type="project" value="UniProtKB-KW"/>
</dbReference>
<comment type="similarity">
    <text evidence="1 4">Belongs to the plant LTP family.</text>
</comment>
<dbReference type="OrthoDB" id="1920459at2759"/>
<dbReference type="EMBL" id="BKCP01013292">
    <property type="protein sequence ID" value="GER57382.1"/>
    <property type="molecule type" value="Genomic_DNA"/>
</dbReference>
<evidence type="ECO:0000256" key="5">
    <source>
        <dbReference type="SAM" id="SignalP"/>
    </source>
</evidence>
<evidence type="ECO:0000259" key="6">
    <source>
        <dbReference type="SMART" id="SM00499"/>
    </source>
</evidence>
<dbReference type="Pfam" id="PF00234">
    <property type="entry name" value="Tryp_alpha_amyl"/>
    <property type="match status" value="1"/>
</dbReference>
<dbReference type="SUPFAM" id="SSF47699">
    <property type="entry name" value="Bifunctional inhibitor/lipid-transfer protein/seed storage 2S albumin"/>
    <property type="match status" value="1"/>
</dbReference>
<keyword evidence="5" id="KW-0732">Signal</keyword>
<keyword evidence="3 4" id="KW-0446">Lipid-binding</keyword>
<organism evidence="7 8">
    <name type="scientific">Striga asiatica</name>
    <name type="common">Asiatic witchweed</name>
    <name type="synonym">Buchnera asiatica</name>
    <dbReference type="NCBI Taxonomy" id="4170"/>
    <lineage>
        <taxon>Eukaryota</taxon>
        <taxon>Viridiplantae</taxon>
        <taxon>Streptophyta</taxon>
        <taxon>Embryophyta</taxon>
        <taxon>Tracheophyta</taxon>
        <taxon>Spermatophyta</taxon>
        <taxon>Magnoliopsida</taxon>
        <taxon>eudicotyledons</taxon>
        <taxon>Gunneridae</taxon>
        <taxon>Pentapetalae</taxon>
        <taxon>asterids</taxon>
        <taxon>lamiids</taxon>
        <taxon>Lamiales</taxon>
        <taxon>Orobanchaceae</taxon>
        <taxon>Buchnereae</taxon>
        <taxon>Striga</taxon>
    </lineage>
</organism>
<proteinExistence type="inferred from homology"/>
<evidence type="ECO:0000313" key="7">
    <source>
        <dbReference type="EMBL" id="GER57382.1"/>
    </source>
</evidence>
<dbReference type="GO" id="GO:0006869">
    <property type="term" value="P:lipid transport"/>
    <property type="evidence" value="ECO:0007669"/>
    <property type="project" value="InterPro"/>
</dbReference>
<dbReference type="Proteomes" id="UP000325081">
    <property type="component" value="Unassembled WGS sequence"/>
</dbReference>
<dbReference type="Gene3D" id="1.10.110.10">
    <property type="entry name" value="Plant lipid-transfer and hydrophobic proteins"/>
    <property type="match status" value="1"/>
</dbReference>
<name>A0A5A7RJU0_STRAF</name>
<dbReference type="InterPro" id="IPR000528">
    <property type="entry name" value="Plant_nsLTP"/>
</dbReference>
<evidence type="ECO:0000256" key="2">
    <source>
        <dbReference type="ARBA" id="ARBA00022448"/>
    </source>
</evidence>
<keyword evidence="2 4" id="KW-0813">Transport</keyword>
<feature type="domain" description="Bifunctional inhibitor/plant lipid transfer protein/seed storage helical" evidence="6">
    <location>
        <begin position="30"/>
        <end position="114"/>
    </location>
</feature>
<evidence type="ECO:0000256" key="4">
    <source>
        <dbReference type="RuleBase" id="RU000628"/>
    </source>
</evidence>
<comment type="caution">
    <text evidence="7">The sequence shown here is derived from an EMBL/GenBank/DDBJ whole genome shotgun (WGS) entry which is preliminary data.</text>
</comment>
<accession>A0A5A7RJU0</accession>
<feature type="chain" id="PRO_5023130314" description="Non-specific lipid-transfer protein" evidence="5">
    <location>
        <begin position="28"/>
        <end position="116"/>
    </location>
</feature>